<reference evidence="3" key="1">
    <citation type="journal article" date="2015" name="Genome Announc.">
        <title>Genome sequence of the AIDS-associated pathogen Penicillium marneffei (ATCC18224) and its near taxonomic relative Talaromyces stipitatus (ATCC10500).</title>
        <authorList>
            <person name="Nierman W.C."/>
            <person name="Fedorova-Abrams N.D."/>
            <person name="Andrianopoulos A."/>
        </authorList>
    </citation>
    <scope>NUCLEOTIDE SEQUENCE [LARGE SCALE GENOMIC DNA]</scope>
    <source>
        <strain evidence="3">ATCC 10500 / CBS 375.48 / QM 6759 / NRRL 1006</strain>
    </source>
</reference>
<sequence length="161" mass="18479">MAETSERITPTILFEQPEFDNNAYTITAIYHGGTLKIFTSHPLKPANSDRPEYYMTQLRSFALTDGIDTFREGATWFRNGQYWAKEQRENAIRRANNRFASNVIQSTLNASFSTVCETSGHESIESFSRKSHFSFNQTSMTESFHTKEFTEKPKRDGKNGP</sequence>
<dbReference type="VEuPathDB" id="FungiDB:TSTA_061960"/>
<dbReference type="GeneID" id="8110241"/>
<dbReference type="HOGENOM" id="CLU_1644853_0_0_1"/>
<dbReference type="EMBL" id="EQ962652">
    <property type="protein sequence ID" value="EED22708.1"/>
    <property type="molecule type" value="Genomic_DNA"/>
</dbReference>
<dbReference type="AlphaFoldDB" id="B8LX58"/>
<feature type="compositionally biased region" description="Basic and acidic residues" evidence="1">
    <location>
        <begin position="144"/>
        <end position="161"/>
    </location>
</feature>
<dbReference type="RefSeq" id="XP_002340095.1">
    <property type="nucleotide sequence ID" value="XM_002340054.1"/>
</dbReference>
<dbReference type="InParanoid" id="B8LX58"/>
<dbReference type="STRING" id="441959.B8LX58"/>
<evidence type="ECO:0000256" key="1">
    <source>
        <dbReference type="SAM" id="MobiDB-lite"/>
    </source>
</evidence>
<name>B8LX58_TALSN</name>
<dbReference type="PhylomeDB" id="B8LX58"/>
<evidence type="ECO:0000313" key="2">
    <source>
        <dbReference type="EMBL" id="EED22708.1"/>
    </source>
</evidence>
<protein>
    <submittedName>
        <fullName evidence="2">Uncharacterized protein</fullName>
    </submittedName>
</protein>
<dbReference type="OrthoDB" id="4184638at2759"/>
<keyword evidence="3" id="KW-1185">Reference proteome</keyword>
<gene>
    <name evidence="2" type="ORF">TSTA_061960</name>
</gene>
<proteinExistence type="predicted"/>
<evidence type="ECO:0000313" key="3">
    <source>
        <dbReference type="Proteomes" id="UP000001745"/>
    </source>
</evidence>
<dbReference type="Proteomes" id="UP000001745">
    <property type="component" value="Unassembled WGS sequence"/>
</dbReference>
<accession>B8LX58</accession>
<feature type="region of interest" description="Disordered" evidence="1">
    <location>
        <begin position="138"/>
        <end position="161"/>
    </location>
</feature>
<organism evidence="2 3">
    <name type="scientific">Talaromyces stipitatus (strain ATCC 10500 / CBS 375.48 / QM 6759 / NRRL 1006)</name>
    <name type="common">Penicillium stipitatum</name>
    <dbReference type="NCBI Taxonomy" id="441959"/>
    <lineage>
        <taxon>Eukaryota</taxon>
        <taxon>Fungi</taxon>
        <taxon>Dikarya</taxon>
        <taxon>Ascomycota</taxon>
        <taxon>Pezizomycotina</taxon>
        <taxon>Eurotiomycetes</taxon>
        <taxon>Eurotiomycetidae</taxon>
        <taxon>Eurotiales</taxon>
        <taxon>Trichocomaceae</taxon>
        <taxon>Talaromyces</taxon>
        <taxon>Talaromyces sect. Talaromyces</taxon>
    </lineage>
</organism>